<sequence>MNENEQLSKKHQFCSTPSFSANSGVEHRYTDQIYSHNHYRKTTRILHTEPPRI</sequence>
<dbReference type="EMBL" id="CBXE010000110">
    <property type="protein sequence ID" value="CDL84573.1"/>
    <property type="molecule type" value="Genomic_DNA"/>
</dbReference>
<evidence type="ECO:0000313" key="3">
    <source>
        <dbReference type="Proteomes" id="UP000019197"/>
    </source>
</evidence>
<evidence type="ECO:0000256" key="1">
    <source>
        <dbReference type="SAM" id="MobiDB-lite"/>
    </source>
</evidence>
<comment type="caution">
    <text evidence="2">The sequence shown here is derived from an EMBL/GenBank/DDBJ whole genome shotgun (WGS) entry which is preliminary data.</text>
</comment>
<gene>
    <name evidence="2" type="ORF">XCR1_1980003</name>
</gene>
<organism evidence="2 3">
    <name type="scientific">Xenorhabdus cabanillasii JM26</name>
    <dbReference type="NCBI Taxonomy" id="1427517"/>
    <lineage>
        <taxon>Bacteria</taxon>
        <taxon>Pseudomonadati</taxon>
        <taxon>Pseudomonadota</taxon>
        <taxon>Gammaproteobacteria</taxon>
        <taxon>Enterobacterales</taxon>
        <taxon>Morganellaceae</taxon>
        <taxon>Xenorhabdus</taxon>
    </lineage>
</organism>
<protein>
    <submittedName>
        <fullName evidence="2">Uncharacterized protein</fullName>
    </submittedName>
</protein>
<proteinExistence type="predicted"/>
<accession>W1J3D8</accession>
<feature type="region of interest" description="Disordered" evidence="1">
    <location>
        <begin position="1"/>
        <end position="21"/>
    </location>
</feature>
<dbReference type="Proteomes" id="UP000019197">
    <property type="component" value="Unassembled WGS sequence"/>
</dbReference>
<dbReference type="AlphaFoldDB" id="W1J3D8"/>
<evidence type="ECO:0000313" key="2">
    <source>
        <dbReference type="EMBL" id="CDL84573.1"/>
    </source>
</evidence>
<name>W1J3D8_9GAMM</name>
<reference evidence="2 3" key="1">
    <citation type="submission" date="2013-11" db="EMBL/GenBank/DDBJ databases">
        <title>Draft genome sequence and annotation of the entomopathogenic bacterium, Xenorhabdus cabanillasi strain JM26.</title>
        <authorList>
            <person name="Gualtieri M."/>
            <person name="Ogier J.C."/>
            <person name="Pages S."/>
            <person name="Givaudan A."/>
            <person name="Gaudriault S."/>
        </authorList>
    </citation>
    <scope>NUCLEOTIDE SEQUENCE [LARGE SCALE GENOMIC DNA]</scope>
    <source>
        <strain evidence="2 3">JM26</strain>
    </source>
</reference>